<accession>A0ABP7HTP5</accession>
<keyword evidence="2" id="KW-1185">Reference proteome</keyword>
<dbReference type="InterPro" id="IPR036412">
    <property type="entry name" value="HAD-like_sf"/>
</dbReference>
<dbReference type="EMBL" id="BAAAZR010000003">
    <property type="protein sequence ID" value="GAA3802039.1"/>
    <property type="molecule type" value="Genomic_DNA"/>
</dbReference>
<dbReference type="Proteomes" id="UP001500888">
    <property type="component" value="Unassembled WGS sequence"/>
</dbReference>
<dbReference type="RefSeq" id="WP_344937602.1">
    <property type="nucleotide sequence ID" value="NZ_BAAAZR010000003.1"/>
</dbReference>
<organism evidence="1 2">
    <name type="scientific">Sphaerisporangium flaviroseum</name>
    <dbReference type="NCBI Taxonomy" id="509199"/>
    <lineage>
        <taxon>Bacteria</taxon>
        <taxon>Bacillati</taxon>
        <taxon>Actinomycetota</taxon>
        <taxon>Actinomycetes</taxon>
        <taxon>Streptosporangiales</taxon>
        <taxon>Streptosporangiaceae</taxon>
        <taxon>Sphaerisporangium</taxon>
    </lineage>
</organism>
<name>A0ABP7HTP5_9ACTN</name>
<dbReference type="GO" id="GO:0016787">
    <property type="term" value="F:hydrolase activity"/>
    <property type="evidence" value="ECO:0007669"/>
    <property type="project" value="UniProtKB-KW"/>
</dbReference>
<keyword evidence="1" id="KW-0378">Hydrolase</keyword>
<reference evidence="2" key="1">
    <citation type="journal article" date="2019" name="Int. J. Syst. Evol. Microbiol.">
        <title>The Global Catalogue of Microorganisms (GCM) 10K type strain sequencing project: providing services to taxonomists for standard genome sequencing and annotation.</title>
        <authorList>
            <consortium name="The Broad Institute Genomics Platform"/>
            <consortium name="The Broad Institute Genome Sequencing Center for Infectious Disease"/>
            <person name="Wu L."/>
            <person name="Ma J."/>
        </authorList>
    </citation>
    <scope>NUCLEOTIDE SEQUENCE [LARGE SCALE GENOMIC DNA]</scope>
    <source>
        <strain evidence="2">JCM 16908</strain>
    </source>
</reference>
<dbReference type="Gene3D" id="3.40.50.1000">
    <property type="entry name" value="HAD superfamily/HAD-like"/>
    <property type="match status" value="1"/>
</dbReference>
<evidence type="ECO:0000313" key="2">
    <source>
        <dbReference type="Proteomes" id="UP001500888"/>
    </source>
</evidence>
<dbReference type="Gene3D" id="1.20.1440.100">
    <property type="entry name" value="SG protein - dephosphorylation function"/>
    <property type="match status" value="1"/>
</dbReference>
<protein>
    <submittedName>
        <fullName evidence="1">HAD family hydrolase</fullName>
    </submittedName>
</protein>
<dbReference type="InterPro" id="IPR023214">
    <property type="entry name" value="HAD_sf"/>
</dbReference>
<dbReference type="SUPFAM" id="SSF56784">
    <property type="entry name" value="HAD-like"/>
    <property type="match status" value="1"/>
</dbReference>
<sequence length="227" mass="24363">MSSGDSGRPVAVFDLDDTLVRGDSFGRFLRVLLLRGPGRAAASLMSAMFLLPLFFLPPTRRLAIMGFLWLATVGVPSSRFAELAEEFAAAHTARPRHIAVALQRLHAHLDAGDRVVVATACADPVATAVCRGLGLDAVEVVAAQLRRGRHSFQAVRGCLGAEKVLRLQEAGIAIPVAYAYTDSATDLPLLQAATHRYLIDPTPRALRRVGDELGTEFTVLRSRPGEG</sequence>
<gene>
    <name evidence="1" type="ORF">GCM10022226_22280</name>
</gene>
<proteinExistence type="predicted"/>
<evidence type="ECO:0000313" key="1">
    <source>
        <dbReference type="EMBL" id="GAA3802039.1"/>
    </source>
</evidence>
<dbReference type="Pfam" id="PF12710">
    <property type="entry name" value="HAD"/>
    <property type="match status" value="1"/>
</dbReference>
<comment type="caution">
    <text evidence="1">The sequence shown here is derived from an EMBL/GenBank/DDBJ whole genome shotgun (WGS) entry which is preliminary data.</text>
</comment>